<feature type="compositionally biased region" description="Pro residues" evidence="1">
    <location>
        <begin position="85"/>
        <end position="100"/>
    </location>
</feature>
<sequence>MSIPPRDAGIPMLTEVIEDDIMDFVGPPLPVEAKDDALADMMPPAPHPPETQSAPAVVQKAGGGYASHGVGIQYGPPAQFAPSYPLPLKPAAPPASPGSPGPAEQRLAQAAEQPAERAAGPVPAGAPLPSPMSEDEWQRMERRVRERILGQLLSRTDAMLEERIRSSVAGVLEQAVDGLAATLRASLHKTLEDVVSRAVAQEITRLQSTKK</sequence>
<evidence type="ECO:0008006" key="4">
    <source>
        <dbReference type="Google" id="ProtNLM"/>
    </source>
</evidence>
<protein>
    <recommendedName>
        <fullName evidence="4">DUF2486 domain-containing protein</fullName>
    </recommendedName>
</protein>
<keyword evidence="3" id="KW-1185">Reference proteome</keyword>
<organism evidence="2 3">
    <name type="scientific">Noviherbaspirillum suwonense</name>
    <dbReference type="NCBI Taxonomy" id="1224511"/>
    <lineage>
        <taxon>Bacteria</taxon>
        <taxon>Pseudomonadati</taxon>
        <taxon>Pseudomonadota</taxon>
        <taxon>Betaproteobacteria</taxon>
        <taxon>Burkholderiales</taxon>
        <taxon>Oxalobacteraceae</taxon>
        <taxon>Noviherbaspirillum</taxon>
    </lineage>
</organism>
<evidence type="ECO:0000313" key="3">
    <source>
        <dbReference type="Proteomes" id="UP001158049"/>
    </source>
</evidence>
<feature type="region of interest" description="Disordered" evidence="1">
    <location>
        <begin position="85"/>
        <end position="137"/>
    </location>
</feature>
<dbReference type="EMBL" id="FXUL01000005">
    <property type="protein sequence ID" value="SMP57147.1"/>
    <property type="molecule type" value="Genomic_DNA"/>
</dbReference>
<name>A0ABY1Q2E2_9BURK</name>
<feature type="compositionally biased region" description="Low complexity" evidence="1">
    <location>
        <begin position="101"/>
        <end position="123"/>
    </location>
</feature>
<dbReference type="Proteomes" id="UP001158049">
    <property type="component" value="Unassembled WGS sequence"/>
</dbReference>
<proteinExistence type="predicted"/>
<evidence type="ECO:0000313" key="2">
    <source>
        <dbReference type="EMBL" id="SMP57147.1"/>
    </source>
</evidence>
<reference evidence="2 3" key="1">
    <citation type="submission" date="2017-05" db="EMBL/GenBank/DDBJ databases">
        <authorList>
            <person name="Varghese N."/>
            <person name="Submissions S."/>
        </authorList>
    </citation>
    <scope>NUCLEOTIDE SEQUENCE [LARGE SCALE GENOMIC DNA]</scope>
    <source>
        <strain evidence="2 3">DSM 26001</strain>
    </source>
</reference>
<evidence type="ECO:0000256" key="1">
    <source>
        <dbReference type="SAM" id="MobiDB-lite"/>
    </source>
</evidence>
<comment type="caution">
    <text evidence="2">The sequence shown here is derived from an EMBL/GenBank/DDBJ whole genome shotgun (WGS) entry which is preliminary data.</text>
</comment>
<dbReference type="RefSeq" id="WP_283441920.1">
    <property type="nucleotide sequence ID" value="NZ_FXUL01000005.1"/>
</dbReference>
<gene>
    <name evidence="2" type="ORF">SAMN06295970_10543</name>
</gene>
<accession>A0ABY1Q2E2</accession>